<protein>
    <submittedName>
        <fullName evidence="2">Uncharacterized protein</fullName>
    </submittedName>
</protein>
<feature type="non-terminal residue" evidence="2">
    <location>
        <position position="316"/>
    </location>
</feature>
<evidence type="ECO:0000313" key="3">
    <source>
        <dbReference type="Proteomes" id="UP000320333"/>
    </source>
</evidence>
<sequence>MIGAATLGANRRLIGLAEDFGPLTLHAVVDGQSNETATRIDSHAMFGTQFGGAEVIDDSMVEKTIELLSGFVRASDGNKPRNLFHPQESWEDEINQRLSTGPSDGSTHPISATESKDSISDHVPATEPSHGTSQTQNIVKLKMEQFDGTHSLLLSDQIYSDERSIGINMPVDDLLKVKERTIILVGASGCGKTRTCYDFARYQWCLYYDCSEDADFRTLIRLLIIAAPSVKSPKEQQKFEDISEHLLRCLIVARIIVLQVWRKENPNETSFKWFCIQRSHGTRLLLQDIFTALSKKSHSLVSRIFTKLRGRPDDYW</sequence>
<accession>A0A507CBQ8</accession>
<reference evidence="2 3" key="1">
    <citation type="journal article" date="2019" name="Sci. Rep.">
        <title>Comparative genomics of chytrid fungi reveal insights into the obligate biotrophic and pathogenic lifestyle of Synchytrium endobioticum.</title>
        <authorList>
            <person name="van de Vossenberg B.T.L.H."/>
            <person name="Warris S."/>
            <person name="Nguyen H.D.T."/>
            <person name="van Gent-Pelzer M.P.E."/>
            <person name="Joly D.L."/>
            <person name="van de Geest H.C."/>
            <person name="Bonants P.J.M."/>
            <person name="Smith D.S."/>
            <person name="Levesque C.A."/>
            <person name="van der Lee T.A.J."/>
        </authorList>
    </citation>
    <scope>NUCLEOTIDE SEQUENCE [LARGE SCALE GENOMIC DNA]</scope>
    <source>
        <strain evidence="2 3">CBS 675.73</strain>
    </source>
</reference>
<name>A0A507CBQ8_9FUNG</name>
<evidence type="ECO:0000313" key="2">
    <source>
        <dbReference type="EMBL" id="TPX38980.1"/>
    </source>
</evidence>
<keyword evidence="3" id="KW-1185">Reference proteome</keyword>
<dbReference type="AlphaFoldDB" id="A0A507CBQ8"/>
<dbReference type="Proteomes" id="UP000320333">
    <property type="component" value="Unassembled WGS sequence"/>
</dbReference>
<comment type="caution">
    <text evidence="2">The sequence shown here is derived from an EMBL/GenBank/DDBJ whole genome shotgun (WGS) entry which is preliminary data.</text>
</comment>
<dbReference type="OrthoDB" id="2155855at2759"/>
<organism evidence="2 3">
    <name type="scientific">Chytriomyces confervae</name>
    <dbReference type="NCBI Taxonomy" id="246404"/>
    <lineage>
        <taxon>Eukaryota</taxon>
        <taxon>Fungi</taxon>
        <taxon>Fungi incertae sedis</taxon>
        <taxon>Chytridiomycota</taxon>
        <taxon>Chytridiomycota incertae sedis</taxon>
        <taxon>Chytridiomycetes</taxon>
        <taxon>Chytridiales</taxon>
        <taxon>Chytriomycetaceae</taxon>
        <taxon>Chytriomyces</taxon>
    </lineage>
</organism>
<feature type="compositionally biased region" description="Polar residues" evidence="1">
    <location>
        <begin position="96"/>
        <end position="113"/>
    </location>
</feature>
<evidence type="ECO:0000256" key="1">
    <source>
        <dbReference type="SAM" id="MobiDB-lite"/>
    </source>
</evidence>
<feature type="region of interest" description="Disordered" evidence="1">
    <location>
        <begin position="96"/>
        <end position="134"/>
    </location>
</feature>
<proteinExistence type="predicted"/>
<dbReference type="EMBL" id="QEAP01001977">
    <property type="protein sequence ID" value="TPX38980.1"/>
    <property type="molecule type" value="Genomic_DNA"/>
</dbReference>
<gene>
    <name evidence="2" type="ORF">CcCBS67573_g10688</name>
</gene>